<feature type="domain" description="BHLH" evidence="5">
    <location>
        <begin position="108"/>
        <end position="160"/>
    </location>
</feature>
<dbReference type="SUPFAM" id="SSF47459">
    <property type="entry name" value="HLH, helix-loop-helix DNA-binding domain"/>
    <property type="match status" value="1"/>
</dbReference>
<dbReference type="GO" id="GO:0000981">
    <property type="term" value="F:DNA-binding transcription factor activity, RNA polymerase II-specific"/>
    <property type="evidence" value="ECO:0007669"/>
    <property type="project" value="InterPro"/>
</dbReference>
<dbReference type="Proteomes" id="UP000014500">
    <property type="component" value="Unassembled WGS sequence"/>
</dbReference>
<keyword evidence="3" id="KW-0804">Transcription</keyword>
<protein>
    <recommendedName>
        <fullName evidence="5">BHLH domain-containing protein</fullName>
    </recommendedName>
</protein>
<feature type="compositionally biased region" description="Polar residues" evidence="4">
    <location>
        <begin position="169"/>
        <end position="184"/>
    </location>
</feature>
<keyword evidence="1" id="KW-0805">Transcription regulation</keyword>
<reference evidence="6" key="2">
    <citation type="submission" date="2015-02" db="UniProtKB">
        <authorList>
            <consortium name="EnsemblMetazoa"/>
        </authorList>
    </citation>
    <scope>IDENTIFICATION</scope>
</reference>
<feature type="region of interest" description="Disordered" evidence="4">
    <location>
        <begin position="169"/>
        <end position="190"/>
    </location>
</feature>
<dbReference type="STRING" id="126957.T1IHS9"/>
<evidence type="ECO:0000256" key="3">
    <source>
        <dbReference type="ARBA" id="ARBA00023163"/>
    </source>
</evidence>
<evidence type="ECO:0000313" key="6">
    <source>
        <dbReference type="EnsemblMetazoa" id="SMAR000405-PA"/>
    </source>
</evidence>
<dbReference type="SMART" id="SM00353">
    <property type="entry name" value="HLH"/>
    <property type="match status" value="1"/>
</dbReference>
<dbReference type="eggNOG" id="KOG4029">
    <property type="taxonomic scope" value="Eukaryota"/>
</dbReference>
<dbReference type="InterPro" id="IPR040238">
    <property type="entry name" value="TAL-like"/>
</dbReference>
<proteinExistence type="predicted"/>
<evidence type="ECO:0000256" key="4">
    <source>
        <dbReference type="SAM" id="MobiDB-lite"/>
    </source>
</evidence>
<feature type="region of interest" description="Disordered" evidence="4">
    <location>
        <begin position="220"/>
        <end position="250"/>
    </location>
</feature>
<dbReference type="PROSITE" id="PS50888">
    <property type="entry name" value="BHLH"/>
    <property type="match status" value="1"/>
</dbReference>
<dbReference type="HOGENOM" id="CLU_1112519_0_0_1"/>
<evidence type="ECO:0000256" key="1">
    <source>
        <dbReference type="ARBA" id="ARBA00023015"/>
    </source>
</evidence>
<dbReference type="AlphaFoldDB" id="T1IHS9"/>
<dbReference type="EMBL" id="JH430009">
    <property type="status" value="NOT_ANNOTATED_CDS"/>
    <property type="molecule type" value="Genomic_DNA"/>
</dbReference>
<keyword evidence="7" id="KW-1185">Reference proteome</keyword>
<dbReference type="GO" id="GO:0000978">
    <property type="term" value="F:RNA polymerase II cis-regulatory region sequence-specific DNA binding"/>
    <property type="evidence" value="ECO:0007669"/>
    <property type="project" value="TreeGrafter"/>
</dbReference>
<dbReference type="Pfam" id="PF00010">
    <property type="entry name" value="HLH"/>
    <property type="match status" value="1"/>
</dbReference>
<dbReference type="PANTHER" id="PTHR13864:SF15">
    <property type="entry name" value="T-CELL ACUTE LYMPHOCYTIC LEUKEMIA PROTEIN 1 HOMOLOG-RELATED"/>
    <property type="match status" value="1"/>
</dbReference>
<dbReference type="EnsemblMetazoa" id="SMAR000405-RA">
    <property type="protein sequence ID" value="SMAR000405-PA"/>
    <property type="gene ID" value="SMAR000405"/>
</dbReference>
<evidence type="ECO:0000259" key="5">
    <source>
        <dbReference type="PROSITE" id="PS50888"/>
    </source>
</evidence>
<keyword evidence="2" id="KW-0238">DNA-binding</keyword>
<dbReference type="InterPro" id="IPR011598">
    <property type="entry name" value="bHLH_dom"/>
</dbReference>
<feature type="compositionally biased region" description="Low complexity" evidence="4">
    <location>
        <begin position="236"/>
        <end position="250"/>
    </location>
</feature>
<accession>T1IHS9</accession>
<dbReference type="CDD" id="cd19708">
    <property type="entry name" value="bHLH_TS_dHLH3B_like"/>
    <property type="match status" value="1"/>
</dbReference>
<dbReference type="Gene3D" id="4.10.280.10">
    <property type="entry name" value="Helix-loop-helix DNA-binding domain"/>
    <property type="match status" value="1"/>
</dbReference>
<evidence type="ECO:0000313" key="7">
    <source>
        <dbReference type="Proteomes" id="UP000014500"/>
    </source>
</evidence>
<dbReference type="PANTHER" id="PTHR13864">
    <property type="entry name" value="T-CELL ACUTE LYMPHOCYTIC LEUKEMIA/STEM CELL LEUKEMIA-RELATED"/>
    <property type="match status" value="1"/>
</dbReference>
<evidence type="ECO:0000256" key="2">
    <source>
        <dbReference type="ARBA" id="ARBA00023125"/>
    </source>
</evidence>
<feature type="region of interest" description="Disordered" evidence="4">
    <location>
        <begin position="15"/>
        <end position="55"/>
    </location>
</feature>
<sequence length="250" mass="27865">MRPAITISKMSLNGLNAHTDENDPGSPFSLNANTDDANSSDMDLSDLSSTGTPPLMHETEELTLHMIGLKNPLGSTALPRLHGGRISRGRRHAEMHQQPTANPIRKVARRVFTNSRERWRQQNVNGAFADLRRLVPTHPPDKKLSKNEILRLAIKYIKLLSKILDYQKQSEPSSGVNGNASTESKPIVSFDTDEMEEVEFELVEEEKDVKPRLPILHNSSHYLSQGCEGKRKERSPASSPSSSLYSDSSE</sequence>
<name>T1IHS9_STRMM</name>
<dbReference type="GO" id="GO:0046983">
    <property type="term" value="F:protein dimerization activity"/>
    <property type="evidence" value="ECO:0007669"/>
    <property type="project" value="InterPro"/>
</dbReference>
<feature type="compositionally biased region" description="Low complexity" evidence="4">
    <location>
        <begin position="35"/>
        <end position="49"/>
    </location>
</feature>
<dbReference type="InterPro" id="IPR036638">
    <property type="entry name" value="HLH_DNA-bd_sf"/>
</dbReference>
<dbReference type="FunFam" id="4.10.280.10:FF:000015">
    <property type="entry name" value="T-cell acute lymphocytic leukemia 1"/>
    <property type="match status" value="1"/>
</dbReference>
<reference evidence="7" key="1">
    <citation type="submission" date="2011-05" db="EMBL/GenBank/DDBJ databases">
        <authorList>
            <person name="Richards S.R."/>
            <person name="Qu J."/>
            <person name="Jiang H."/>
            <person name="Jhangiani S.N."/>
            <person name="Agravi P."/>
            <person name="Goodspeed R."/>
            <person name="Gross S."/>
            <person name="Mandapat C."/>
            <person name="Jackson L."/>
            <person name="Mathew T."/>
            <person name="Pu L."/>
            <person name="Thornton R."/>
            <person name="Saada N."/>
            <person name="Wilczek-Boney K.B."/>
            <person name="Lee S."/>
            <person name="Kovar C."/>
            <person name="Wu Y."/>
            <person name="Scherer S.E."/>
            <person name="Worley K.C."/>
            <person name="Muzny D.M."/>
            <person name="Gibbs R."/>
        </authorList>
    </citation>
    <scope>NUCLEOTIDE SEQUENCE</scope>
    <source>
        <strain evidence="7">Brora</strain>
    </source>
</reference>
<organism evidence="6 7">
    <name type="scientific">Strigamia maritima</name>
    <name type="common">European centipede</name>
    <name type="synonym">Geophilus maritimus</name>
    <dbReference type="NCBI Taxonomy" id="126957"/>
    <lineage>
        <taxon>Eukaryota</taxon>
        <taxon>Metazoa</taxon>
        <taxon>Ecdysozoa</taxon>
        <taxon>Arthropoda</taxon>
        <taxon>Myriapoda</taxon>
        <taxon>Chilopoda</taxon>
        <taxon>Pleurostigmophora</taxon>
        <taxon>Geophilomorpha</taxon>
        <taxon>Linotaeniidae</taxon>
        <taxon>Strigamia</taxon>
    </lineage>
</organism>